<comment type="similarity">
    <text evidence="2">Belongs to the ISY1 family.</text>
</comment>
<keyword evidence="5" id="KW-0508">mRNA splicing</keyword>
<dbReference type="InterPro" id="IPR037200">
    <property type="entry name" value="Isy1_sf"/>
</dbReference>
<dbReference type="FunFam" id="1.10.287.660:FF:000001">
    <property type="entry name" value="pre-mRNA-splicing factor ISY1 homolog"/>
    <property type="match status" value="1"/>
</dbReference>
<name>G3BA19_CANTC</name>
<dbReference type="Proteomes" id="UP000000707">
    <property type="component" value="Unassembled WGS sequence"/>
</dbReference>
<evidence type="ECO:0000313" key="8">
    <source>
        <dbReference type="EMBL" id="EGV61991.1"/>
    </source>
</evidence>
<dbReference type="PANTHER" id="PTHR13021">
    <property type="entry name" value="PRE-MRNA-SPLICING FACTOR ISY1"/>
    <property type="match status" value="1"/>
</dbReference>
<dbReference type="HOGENOM" id="CLU_043453_2_1_1"/>
<dbReference type="STRING" id="590646.G3BA19"/>
<dbReference type="InterPro" id="IPR009360">
    <property type="entry name" value="Isy1"/>
</dbReference>
<dbReference type="SUPFAM" id="SSF140102">
    <property type="entry name" value="ISY1 domain-like"/>
    <property type="match status" value="1"/>
</dbReference>
<evidence type="ECO:0000256" key="7">
    <source>
        <dbReference type="ARBA" id="ARBA00073166"/>
    </source>
</evidence>
<proteinExistence type="inferred from homology"/>
<keyword evidence="4" id="KW-0507">mRNA processing</keyword>
<dbReference type="GeneID" id="18245954"/>
<keyword evidence="4" id="KW-0747">Spliceosome</keyword>
<dbReference type="GO" id="GO:0071014">
    <property type="term" value="C:post-mRNA release spliceosomal complex"/>
    <property type="evidence" value="ECO:0007669"/>
    <property type="project" value="UniProtKB-ARBA"/>
</dbReference>
<dbReference type="GO" id="GO:0000350">
    <property type="term" value="P:generation of catalytic spliceosome for second transesterification step"/>
    <property type="evidence" value="ECO:0007669"/>
    <property type="project" value="InterPro"/>
</dbReference>
<dbReference type="EMBL" id="GL996527">
    <property type="protein sequence ID" value="EGV61991.1"/>
    <property type="molecule type" value="Genomic_DNA"/>
</dbReference>
<accession>G3BA19</accession>
<dbReference type="Gene3D" id="1.10.287.660">
    <property type="entry name" value="Helix hairpin bin"/>
    <property type="match status" value="1"/>
</dbReference>
<dbReference type="OrthoDB" id="1739576at2759"/>
<dbReference type="eggNOG" id="KOG3068">
    <property type="taxonomic scope" value="Eukaryota"/>
</dbReference>
<evidence type="ECO:0000256" key="6">
    <source>
        <dbReference type="ARBA" id="ARBA00023242"/>
    </source>
</evidence>
<evidence type="ECO:0000256" key="3">
    <source>
        <dbReference type="ARBA" id="ARBA00019194"/>
    </source>
</evidence>
<dbReference type="InterPro" id="IPR029012">
    <property type="entry name" value="Helix_hairpin_bin_sf"/>
</dbReference>
<evidence type="ECO:0000256" key="5">
    <source>
        <dbReference type="ARBA" id="ARBA00023187"/>
    </source>
</evidence>
<organism evidence="9">
    <name type="scientific">Candida tenuis (strain ATCC 10573 / BCRC 21748 / CBS 615 / JCM 9827 / NBRC 10315 / NRRL Y-1498 / VKM Y-70)</name>
    <name type="common">Yeast</name>
    <name type="synonym">Yamadazyma tenuis</name>
    <dbReference type="NCBI Taxonomy" id="590646"/>
    <lineage>
        <taxon>Eukaryota</taxon>
        <taxon>Fungi</taxon>
        <taxon>Dikarya</taxon>
        <taxon>Ascomycota</taxon>
        <taxon>Saccharomycotina</taxon>
        <taxon>Pichiomycetes</taxon>
        <taxon>Debaryomycetaceae</taxon>
        <taxon>Yamadazyma</taxon>
    </lineage>
</organism>
<dbReference type="Pfam" id="PF06246">
    <property type="entry name" value="Isy1"/>
    <property type="match status" value="1"/>
</dbReference>
<keyword evidence="9" id="KW-1185">Reference proteome</keyword>
<gene>
    <name evidence="8" type="ORF">CANTEDRAFT_107484</name>
</gene>
<sequence>MSRNKEKAQSALNRYQQEVNRQAGVLETNPNLRPKYVQSVESLPQAEKWRSVVITEISTRLTRIQDPLLEESQIRELNETLNKLMSEKRAWEHHIKSLGGADYLRFGPKFESMGMMDNDISGIKGFRYFGRAKDLPEVKLLQQAKIDKATRESTQQDTEQREVQELEMRFSNLDPTYYSTFTRTNIYDKAEDDLIAIVGDVYTRQEERKNVEAYNFKAISKSLSDDIQNTAKDMTISQAQLEEIMDYSDIIPSEEDIKQWVLDQKKQQLLAKLASSK</sequence>
<dbReference type="GO" id="GO:0000974">
    <property type="term" value="C:Prp19 complex"/>
    <property type="evidence" value="ECO:0007669"/>
    <property type="project" value="UniProtKB-ARBA"/>
</dbReference>
<reference evidence="8 9" key="1">
    <citation type="journal article" date="2011" name="Proc. Natl. Acad. Sci. U.S.A.">
        <title>Comparative genomics of xylose-fermenting fungi for enhanced biofuel production.</title>
        <authorList>
            <person name="Wohlbach D.J."/>
            <person name="Kuo A."/>
            <person name="Sato T.K."/>
            <person name="Potts K.M."/>
            <person name="Salamov A.A."/>
            <person name="LaButti K.M."/>
            <person name="Sun H."/>
            <person name="Clum A."/>
            <person name="Pangilinan J.L."/>
            <person name="Lindquist E.A."/>
            <person name="Lucas S."/>
            <person name="Lapidus A."/>
            <person name="Jin M."/>
            <person name="Gunawan C."/>
            <person name="Balan V."/>
            <person name="Dale B.E."/>
            <person name="Jeffries T.W."/>
            <person name="Zinkel R."/>
            <person name="Barry K.W."/>
            <person name="Grigoriev I.V."/>
            <person name="Gasch A.P."/>
        </authorList>
    </citation>
    <scope>NUCLEOTIDE SEQUENCE [LARGE SCALE GENOMIC DNA]</scope>
    <source>
        <strain evidence="9">ATCC 10573 / BCRC 21748 / CBS 615 / JCM 9827 / NBRC 10315 / NRRL Y-1498 / VKM Y-70</strain>
    </source>
</reference>
<evidence type="ECO:0000313" key="9">
    <source>
        <dbReference type="Proteomes" id="UP000000707"/>
    </source>
</evidence>
<evidence type="ECO:0000256" key="4">
    <source>
        <dbReference type="ARBA" id="ARBA00022728"/>
    </source>
</evidence>
<comment type="subcellular location">
    <subcellularLocation>
        <location evidence="1">Nucleus</location>
    </subcellularLocation>
</comment>
<evidence type="ECO:0000256" key="2">
    <source>
        <dbReference type="ARBA" id="ARBA00007002"/>
    </source>
</evidence>
<keyword evidence="6" id="KW-0539">Nucleus</keyword>
<dbReference type="KEGG" id="cten:18245954"/>
<dbReference type="GO" id="GO:0005684">
    <property type="term" value="C:U2-type spliceosomal complex"/>
    <property type="evidence" value="ECO:0007669"/>
    <property type="project" value="UniProtKB-ARBA"/>
</dbReference>
<evidence type="ECO:0000256" key="1">
    <source>
        <dbReference type="ARBA" id="ARBA00004123"/>
    </source>
</evidence>
<protein>
    <recommendedName>
        <fullName evidence="3">Pre-mRNA-splicing factor ISY1</fullName>
    </recommendedName>
    <alternativeName>
        <fullName evidence="7">Pre-mRNA-splicing factor isy1</fullName>
    </alternativeName>
</protein>
<dbReference type="AlphaFoldDB" id="G3BA19"/>